<comment type="caution">
    <text evidence="1">The sequence shown here is derived from an EMBL/GenBank/DDBJ whole genome shotgun (WGS) entry which is preliminary data.</text>
</comment>
<dbReference type="AlphaFoldDB" id="A0A8H3YXD4"/>
<dbReference type="Proteomes" id="UP000447873">
    <property type="component" value="Unassembled WGS sequence"/>
</dbReference>
<dbReference type="PANTHER" id="PTHR40788:SF1">
    <property type="entry name" value="IPA PROTEIN"/>
    <property type="match status" value="1"/>
</dbReference>
<protein>
    <submittedName>
        <fullName evidence="1">Uncharacterized protein</fullName>
    </submittedName>
</protein>
<dbReference type="PANTHER" id="PTHR40788">
    <property type="entry name" value="CLR5 DOMAIN-CONTAINING PROTEIN-RELATED"/>
    <property type="match status" value="1"/>
</dbReference>
<proteinExistence type="predicted"/>
<reference evidence="1 2" key="1">
    <citation type="submission" date="2018-12" db="EMBL/GenBank/DDBJ databases">
        <title>Venturia inaequalis Genome Resource.</title>
        <authorList>
            <person name="Lichtner F.J."/>
        </authorList>
    </citation>
    <scope>NUCLEOTIDE SEQUENCE [LARGE SCALE GENOMIC DNA]</scope>
    <source>
        <strain evidence="1 2">120213</strain>
    </source>
</reference>
<name>A0A8H3YXD4_VENIN</name>
<dbReference type="EMBL" id="WNWS01000248">
    <property type="protein sequence ID" value="KAE9973227.1"/>
    <property type="molecule type" value="Genomic_DNA"/>
</dbReference>
<evidence type="ECO:0000313" key="1">
    <source>
        <dbReference type="EMBL" id="KAE9973227.1"/>
    </source>
</evidence>
<gene>
    <name evidence="1" type="ORF">EG328_004511</name>
</gene>
<organism evidence="1 2">
    <name type="scientific">Venturia inaequalis</name>
    <name type="common">Apple scab fungus</name>
    <dbReference type="NCBI Taxonomy" id="5025"/>
    <lineage>
        <taxon>Eukaryota</taxon>
        <taxon>Fungi</taxon>
        <taxon>Dikarya</taxon>
        <taxon>Ascomycota</taxon>
        <taxon>Pezizomycotina</taxon>
        <taxon>Dothideomycetes</taxon>
        <taxon>Pleosporomycetidae</taxon>
        <taxon>Venturiales</taxon>
        <taxon>Venturiaceae</taxon>
        <taxon>Venturia</taxon>
    </lineage>
</organism>
<accession>A0A8H3YXD4</accession>
<sequence>MDLSPDDDHDGNEYMENALLWKKSLLDLDAREQRETPCGRCDKVFRHRSICETLMRDKRCGPVTRITPTRRHRLEQEPIPRNENQLRGIQLQEENPPVKPYTCDLLCAICYDQFFPASQVVDDNDASNTTRNLVDCIRSDLSYLRNSLKQHADLVVSRWKKKSKAKRLALLQELADLAPFRWASVHFMNMHNPRCDCRQGKIKVRSQKYDRLVGTYQDTWLTPYLDQDTLSEDPLRLLSLLHVRSAFQPEEWVMFDKWHVTLAEYHIVLIPEFNENCVVMEGPDYGKLVPWEEEKAHSWQIVGYCKARQILTAQKRIMHFLRKMLDALVGDQPFVDEPRVQSKWLQLVESSFFSFGISASISNSAYLLQPFSSPPTFDPVRILGIIRDRYRVALDELYQVQTDPRYVQHLAEALQTSTYFKCFDKRSSWRLCYTEIVSNTIQSVWRWGDTLYDCLSLVKCHDTWLASPSQENFDKLQEQMFRLWQMCAQGIAHTACRIDISLPYQRGFEHNFRIDKCGGSTQAHGHANWNDSFGKDNLFWSLSCLGHDEFRRLYTQDPCFNLQVLDHVLSKADFKENNRISDRLLQKISDIAVLDEVRMAIGFDRRYDCRPGSLSDVRPYDLLHSHLCERWRTEEPSLLCGPILESLCTTHRFPVGKLDNVWLDRASAARDELNRLWQVIRTETRRQLENLKAPESFIDRQCKLMSAGHCKDYVEERQMEEFAVHRALEETAELRAEMNFHVTTTPGQTIWGSEESDSNFPQNRKRTVAKLAKPAIAVEDHDTEPSKVSTFAVQPDPEDQPLSIQVDKSNYALFSDMFPAPGEVTKRSFKWVHFVSAMIDANFNAEQGSGSAVRFSGERGSISFHKPHPAPVIDPIMLQSMGKRMKKWFSWSRDVFEVRV</sequence>
<evidence type="ECO:0000313" key="2">
    <source>
        <dbReference type="Proteomes" id="UP000447873"/>
    </source>
</evidence>